<dbReference type="EMBL" id="QGKY02001250">
    <property type="protein sequence ID" value="KAF2564242.1"/>
    <property type="molecule type" value="Genomic_DNA"/>
</dbReference>
<organism evidence="2">
    <name type="scientific">Brassica cretica</name>
    <name type="common">Mustard</name>
    <dbReference type="NCBI Taxonomy" id="69181"/>
    <lineage>
        <taxon>Eukaryota</taxon>
        <taxon>Viridiplantae</taxon>
        <taxon>Streptophyta</taxon>
        <taxon>Embryophyta</taxon>
        <taxon>Tracheophyta</taxon>
        <taxon>Spermatophyta</taxon>
        <taxon>Magnoliopsida</taxon>
        <taxon>eudicotyledons</taxon>
        <taxon>Gunneridae</taxon>
        <taxon>Pentapetalae</taxon>
        <taxon>rosids</taxon>
        <taxon>malvids</taxon>
        <taxon>Brassicales</taxon>
        <taxon>Brassicaceae</taxon>
        <taxon>Brassiceae</taxon>
        <taxon>Brassica</taxon>
    </lineage>
</organism>
<accession>A0A8S9I3Y1</accession>
<gene>
    <name evidence="2" type="ORF">F2Q70_00014858</name>
</gene>
<proteinExistence type="predicted"/>
<feature type="region of interest" description="Disordered" evidence="1">
    <location>
        <begin position="389"/>
        <end position="417"/>
    </location>
</feature>
<dbReference type="AlphaFoldDB" id="A0A8S9I3Y1"/>
<feature type="compositionally biased region" description="Low complexity" evidence="1">
    <location>
        <begin position="21"/>
        <end position="38"/>
    </location>
</feature>
<feature type="region of interest" description="Disordered" evidence="1">
    <location>
        <begin position="1"/>
        <end position="57"/>
    </location>
</feature>
<feature type="compositionally biased region" description="Basic and acidic residues" evidence="1">
    <location>
        <begin position="1"/>
        <end position="13"/>
    </location>
</feature>
<evidence type="ECO:0000256" key="1">
    <source>
        <dbReference type="SAM" id="MobiDB-lite"/>
    </source>
</evidence>
<reference evidence="2" key="1">
    <citation type="submission" date="2019-12" db="EMBL/GenBank/DDBJ databases">
        <title>Genome sequencing and annotation of Brassica cretica.</title>
        <authorList>
            <person name="Studholme D.J."/>
            <person name="Sarris P.F."/>
        </authorList>
    </citation>
    <scope>NUCLEOTIDE SEQUENCE</scope>
    <source>
        <strain evidence="2">PFS-102/07</strain>
        <tissue evidence="2">Leaf</tissue>
    </source>
</reference>
<protein>
    <submittedName>
        <fullName evidence="2">Uncharacterized protein</fullName>
    </submittedName>
</protein>
<feature type="compositionally biased region" description="Polar residues" evidence="1">
    <location>
        <begin position="280"/>
        <end position="299"/>
    </location>
</feature>
<name>A0A8S9I3Y1_BRACR</name>
<comment type="caution">
    <text evidence="2">The sequence shown here is derived from an EMBL/GenBank/DDBJ whole genome shotgun (WGS) entry which is preliminary data.</text>
</comment>
<feature type="compositionally biased region" description="Basic residues" evidence="1">
    <location>
        <begin position="149"/>
        <end position="158"/>
    </location>
</feature>
<feature type="compositionally biased region" description="Low complexity" evidence="1">
    <location>
        <begin position="172"/>
        <end position="203"/>
    </location>
</feature>
<sequence>MQKGRQMSEEARHSVSRRSAPRGGRGSSASSSRPSGSSHEQNSVPAPAPYVPAPAAQEDPGVMSVQQLVQQPGQEHLPVLHPNPRPGHTTWFDKSSNGISKSINNMMYSMLHTGYSKWSVIPREDRELWFRQFALLSPRGKLRSFSFAFHRRRSRRRSPTPPSMTKKKKPKTSTGGSPTGSAASSAPSDSSSNSSTPASSDSAVKTTSDEVKSPPAPASSDSAVKTTSAEVKSPPAPASSDPAVKSNSDEVKSSPIYASASSDPAVVSTSDEVKSLPISAPTSTSPDPAAKSTSSSDKVTSPPVAAQSDQLTVVAQADQLNTCVSERANVISSAPQTKVAETTTTECDANPNSQIPPTSNGVPEVTNPGTLPSLQPATSFAEAAVLAETSGPVTTSDTTKASHLPLVDTPSRPGKAPIASQFPIVASQETPRNHTLDVASTSKVHTAIVASASKVQKKKRD</sequence>
<feature type="compositionally biased region" description="Polar residues" evidence="1">
    <location>
        <begin position="259"/>
        <end position="270"/>
    </location>
</feature>
<evidence type="ECO:0000313" key="2">
    <source>
        <dbReference type="EMBL" id="KAF2564242.1"/>
    </source>
</evidence>
<feature type="compositionally biased region" description="Polar residues" evidence="1">
    <location>
        <begin position="391"/>
        <end position="401"/>
    </location>
</feature>
<feature type="region of interest" description="Disordered" evidence="1">
    <location>
        <begin position="147"/>
        <end position="310"/>
    </location>
</feature>
<feature type="region of interest" description="Disordered" evidence="1">
    <location>
        <begin position="334"/>
        <end position="375"/>
    </location>
</feature>